<gene>
    <name evidence="3" type="ORF">CDG81_16125</name>
    <name evidence="4" type="ORF">IL38_13615</name>
</gene>
<keyword evidence="5" id="KW-1185">Reference proteome</keyword>
<organism evidence="3 6">
    <name type="scientific">Actinopolyspora erythraea</name>
    <dbReference type="NCBI Taxonomy" id="414996"/>
    <lineage>
        <taxon>Bacteria</taxon>
        <taxon>Bacillati</taxon>
        <taxon>Actinomycetota</taxon>
        <taxon>Actinomycetes</taxon>
        <taxon>Actinopolysporales</taxon>
        <taxon>Actinopolysporaceae</taxon>
        <taxon>Actinopolyspora</taxon>
    </lineage>
</organism>
<proteinExistence type="predicted"/>
<keyword evidence="1" id="KW-0472">Membrane</keyword>
<dbReference type="Proteomes" id="UP000029737">
    <property type="component" value="Unassembled WGS sequence"/>
</dbReference>
<dbReference type="EMBL" id="CP022752">
    <property type="protein sequence ID" value="ASU79545.1"/>
    <property type="molecule type" value="Genomic_DNA"/>
</dbReference>
<evidence type="ECO:0000313" key="6">
    <source>
        <dbReference type="Proteomes" id="UP000215043"/>
    </source>
</evidence>
<dbReference type="KEGG" id="aey:CDG81_16125"/>
<dbReference type="HOGENOM" id="CLU_077916_0_0_11"/>
<protein>
    <submittedName>
        <fullName evidence="3">DUF3153 domain-containing protein</fullName>
    </submittedName>
</protein>
<dbReference type="RefSeq" id="WP_043574260.1">
    <property type="nucleotide sequence ID" value="NZ_CP022752.1"/>
</dbReference>
<dbReference type="AlphaFoldDB" id="A0A099D5J4"/>
<dbReference type="OrthoDB" id="3712375at2"/>
<evidence type="ECO:0000256" key="1">
    <source>
        <dbReference type="SAM" id="Phobius"/>
    </source>
</evidence>
<evidence type="ECO:0000313" key="4">
    <source>
        <dbReference type="EMBL" id="KGI81067.1"/>
    </source>
</evidence>
<dbReference type="Proteomes" id="UP000215043">
    <property type="component" value="Chromosome"/>
</dbReference>
<reference evidence="4 5" key="1">
    <citation type="journal article" date="2014" name="PLoS ONE">
        <title>Identification and Characterization of a New Erythromycin Biosynthetic Gene Cluster in Actinopolyspora erythraea YIM90600, a Novel Erythronolide-Producing Halophilic Actinomycete Isolated from Salt Field.</title>
        <authorList>
            <person name="Chen D."/>
            <person name="Feng J."/>
            <person name="Huang L."/>
            <person name="Zhang Q."/>
            <person name="Wu J."/>
            <person name="Zhu X."/>
            <person name="Duan Y."/>
            <person name="Xu Z."/>
        </authorList>
    </citation>
    <scope>NUCLEOTIDE SEQUENCE [LARGE SCALE GENOMIC DNA]</scope>
    <source>
        <strain evidence="4 5">YIM90600</strain>
    </source>
</reference>
<dbReference type="InterPro" id="IPR053807">
    <property type="entry name" value="LppM"/>
</dbReference>
<evidence type="ECO:0000313" key="3">
    <source>
        <dbReference type="EMBL" id="ASU79545.1"/>
    </source>
</evidence>
<dbReference type="EMBL" id="JPMV01000024">
    <property type="protein sequence ID" value="KGI81067.1"/>
    <property type="molecule type" value="Genomic_DNA"/>
</dbReference>
<name>A0A099D5J4_9ACTN</name>
<feature type="domain" description="LppM" evidence="2">
    <location>
        <begin position="15"/>
        <end position="163"/>
    </location>
</feature>
<reference evidence="3 6" key="2">
    <citation type="submission" date="2017-08" db="EMBL/GenBank/DDBJ databases">
        <title>The complete genome sequence of moderately halophilic actinomycete Actinopolyspora erythraea YIM 90600, the producer of novel erythromycin, novel actinopolysporins A-C and tubercidin.</title>
        <authorList>
            <person name="Yin M."/>
            <person name="Tang S."/>
        </authorList>
    </citation>
    <scope>NUCLEOTIDE SEQUENCE [LARGE SCALE GENOMIC DNA]</scope>
    <source>
        <strain evidence="3 6">YIM 90600</strain>
    </source>
</reference>
<feature type="transmembrane region" description="Helical" evidence="1">
    <location>
        <begin position="172"/>
        <end position="196"/>
    </location>
</feature>
<sequence length="208" mass="22440">MIMLVGILLSGCLNATVSLSINGQDEVSGQVMVAVPPTSDRRDFRLRIPDELSDKVTQHPYRQGEGRGYKIEFDELDFDELERLAAELSGSNSRYKLSISRSGSLVEVDGSVDLTPLAETDSEVLVEISAPGEVTTTNGEINAGMVSWQPRPGEVTEISATFQFTDARSAGLFGWSMVLGGVTFGTALLVAVLALVTRQRARSESGKR</sequence>
<keyword evidence="1" id="KW-1133">Transmembrane helix</keyword>
<evidence type="ECO:0000259" key="2">
    <source>
        <dbReference type="Pfam" id="PF21946"/>
    </source>
</evidence>
<evidence type="ECO:0000313" key="5">
    <source>
        <dbReference type="Proteomes" id="UP000029737"/>
    </source>
</evidence>
<dbReference type="eggNOG" id="ENOG50332S7">
    <property type="taxonomic scope" value="Bacteria"/>
</dbReference>
<keyword evidence="1" id="KW-0812">Transmembrane</keyword>
<dbReference type="Pfam" id="PF21946">
    <property type="entry name" value="LppM"/>
    <property type="match status" value="1"/>
</dbReference>
<accession>A0A099D5J4</accession>